<dbReference type="Proteomes" id="UP000663823">
    <property type="component" value="Unassembled WGS sequence"/>
</dbReference>
<comment type="caution">
    <text evidence="1">The sequence shown here is derived from an EMBL/GenBank/DDBJ whole genome shotgun (WGS) entry which is preliminary data.</text>
</comment>
<name>A0A819B8A4_9BILA</name>
<protein>
    <recommendedName>
        <fullName evidence="4">DUF4139 domain-containing protein</fullName>
    </recommendedName>
</protein>
<dbReference type="EMBL" id="CAJOAX010002454">
    <property type="protein sequence ID" value="CAF3797284.1"/>
    <property type="molecule type" value="Genomic_DNA"/>
</dbReference>
<dbReference type="AlphaFoldDB" id="A0A819B8A4"/>
<reference evidence="1" key="1">
    <citation type="submission" date="2021-02" db="EMBL/GenBank/DDBJ databases">
        <authorList>
            <person name="Nowell W R."/>
        </authorList>
    </citation>
    <scope>NUCLEOTIDE SEQUENCE</scope>
</reference>
<dbReference type="PANTHER" id="PTHR38075">
    <property type="entry name" value="DUF4139 DOMAIN-CONTAINING PROTEIN"/>
    <property type="match status" value="1"/>
</dbReference>
<evidence type="ECO:0000313" key="1">
    <source>
        <dbReference type="EMBL" id="CAF3797284.1"/>
    </source>
</evidence>
<organism evidence="1 3">
    <name type="scientific">Rotaria sordida</name>
    <dbReference type="NCBI Taxonomy" id="392033"/>
    <lineage>
        <taxon>Eukaryota</taxon>
        <taxon>Metazoa</taxon>
        <taxon>Spiralia</taxon>
        <taxon>Gnathifera</taxon>
        <taxon>Rotifera</taxon>
        <taxon>Eurotatoria</taxon>
        <taxon>Bdelloidea</taxon>
        <taxon>Philodinida</taxon>
        <taxon>Philodinidae</taxon>
        <taxon>Rotaria</taxon>
    </lineage>
</organism>
<proteinExistence type="predicted"/>
<sequence length="268" mass="31454">MLTDTGMILPNFTELRIYPSFTEIRQQYNAPKNFRMYFSQDVYANIVRGSLSIEGIPIESKQVVPHANNLENQTIFVRRYANEEPQECRVIQADELLLQNSKTKRYFRPQRHELEYVTMPEQKETEVTYVLKQQGKATLTYQIHGISWLPQYELSILSDDRQHTFQAFAEITNGTKQEYRIDRTELFSGDVHLQGEVEAKRRRDRSRRSDDQRAQIEVTANGIQIEHKNGTDDLHGMLAANGGEQIYEYEIRLNYPKKSNSSSKRRRE</sequence>
<dbReference type="EMBL" id="CAJOBE010002442">
    <property type="protein sequence ID" value="CAF3822678.1"/>
    <property type="molecule type" value="Genomic_DNA"/>
</dbReference>
<gene>
    <name evidence="2" type="ORF">FNK824_LOCUS16256</name>
    <name evidence="1" type="ORF">OTI717_LOCUS18069</name>
</gene>
<evidence type="ECO:0008006" key="4">
    <source>
        <dbReference type="Google" id="ProtNLM"/>
    </source>
</evidence>
<evidence type="ECO:0000313" key="3">
    <source>
        <dbReference type="Proteomes" id="UP000663823"/>
    </source>
</evidence>
<dbReference type="PANTHER" id="PTHR38075:SF1">
    <property type="entry name" value="DUF4139 DOMAIN-CONTAINING PROTEIN"/>
    <property type="match status" value="1"/>
</dbReference>
<evidence type="ECO:0000313" key="2">
    <source>
        <dbReference type="EMBL" id="CAF3822678.1"/>
    </source>
</evidence>
<dbReference type="Proteomes" id="UP000663874">
    <property type="component" value="Unassembled WGS sequence"/>
</dbReference>
<accession>A0A819B8A4</accession>